<reference evidence="3 4" key="1">
    <citation type="journal article" date="2016" name="Genome Biol. Evol.">
        <title>Gene Family Evolution Reflects Adaptation to Soil Environmental Stressors in the Genome of the Collembolan Orchesella cincta.</title>
        <authorList>
            <person name="Faddeeva-Vakhrusheva A."/>
            <person name="Derks M.F."/>
            <person name="Anvar S.Y."/>
            <person name="Agamennone V."/>
            <person name="Suring W."/>
            <person name="Smit S."/>
            <person name="van Straalen N.M."/>
            <person name="Roelofs D."/>
        </authorList>
    </citation>
    <scope>NUCLEOTIDE SEQUENCE [LARGE SCALE GENOMIC DNA]</scope>
    <source>
        <tissue evidence="3">Mixed pool</tissue>
    </source>
</reference>
<accession>A0A1D2M1Z3</accession>
<evidence type="ECO:0000313" key="4">
    <source>
        <dbReference type="Proteomes" id="UP000094527"/>
    </source>
</evidence>
<dbReference type="Gene3D" id="3.10.280.10">
    <property type="entry name" value="Mitochondrial glycoprotein"/>
    <property type="match status" value="1"/>
</dbReference>
<name>A0A1D2M1Z3_ORCCI</name>
<sequence length="189" mass="21420">MKIFYSQTGYPNGMNFSVKLSIRIIISANVNHSVDGGGGDGDPSMSQKEPPGGIRAKPNFDVEVKKGNQTLVFSCLPSQRNGRWSRGFRLIKKDKHQLVFNCNCIDLGSEDVFVIGEVSLFDGEAKKTDYAIAGDILDEYLYDLFMNFLEDRGISNEFISKFSELCTNYEHYLYIELMVNLQKFLKEEV</sequence>
<dbReference type="Proteomes" id="UP000094527">
    <property type="component" value="Unassembled WGS sequence"/>
</dbReference>
<dbReference type="SUPFAM" id="SSF54529">
    <property type="entry name" value="Mitochondrial glycoprotein MAM33-like"/>
    <property type="match status" value="1"/>
</dbReference>
<evidence type="ECO:0000313" key="3">
    <source>
        <dbReference type="EMBL" id="ODM86974.1"/>
    </source>
</evidence>
<comment type="similarity">
    <text evidence="1">Belongs to the MAM33 family.</text>
</comment>
<dbReference type="Pfam" id="PF02330">
    <property type="entry name" value="MAM33"/>
    <property type="match status" value="1"/>
</dbReference>
<dbReference type="AlphaFoldDB" id="A0A1D2M1Z3"/>
<comment type="caution">
    <text evidence="3">The sequence shown here is derived from an EMBL/GenBank/DDBJ whole genome shotgun (WGS) entry which is preliminary data.</text>
</comment>
<gene>
    <name evidence="3" type="ORF">Ocin01_19708</name>
</gene>
<dbReference type="STRING" id="48709.A0A1D2M1Z3"/>
<protein>
    <submittedName>
        <fullName evidence="3">Complement component 1 Q subcomponent-binding protein, mitochondrial</fullName>
    </submittedName>
</protein>
<dbReference type="GO" id="GO:0042256">
    <property type="term" value="P:cytosolic ribosome assembly"/>
    <property type="evidence" value="ECO:0007669"/>
    <property type="project" value="TreeGrafter"/>
</dbReference>
<dbReference type="EMBL" id="LJIJ01006557">
    <property type="protein sequence ID" value="ODM86974.1"/>
    <property type="molecule type" value="Genomic_DNA"/>
</dbReference>
<dbReference type="InterPro" id="IPR036561">
    <property type="entry name" value="MAM33_sf"/>
</dbReference>
<feature type="region of interest" description="Disordered" evidence="2">
    <location>
        <begin position="36"/>
        <end position="57"/>
    </location>
</feature>
<dbReference type="OrthoDB" id="278212at2759"/>
<dbReference type="PANTHER" id="PTHR10826:SF1">
    <property type="entry name" value="COMPLEMENT COMPONENT 1 Q SUBCOMPONENT-BINDING PROTEIN, MITOCHONDRIAL"/>
    <property type="match status" value="1"/>
</dbReference>
<dbReference type="InterPro" id="IPR003428">
    <property type="entry name" value="MAM33"/>
</dbReference>
<evidence type="ECO:0000256" key="1">
    <source>
        <dbReference type="ARBA" id="ARBA00005457"/>
    </source>
</evidence>
<organism evidence="3 4">
    <name type="scientific">Orchesella cincta</name>
    <name type="common">Springtail</name>
    <name type="synonym">Podura cincta</name>
    <dbReference type="NCBI Taxonomy" id="48709"/>
    <lineage>
        <taxon>Eukaryota</taxon>
        <taxon>Metazoa</taxon>
        <taxon>Ecdysozoa</taxon>
        <taxon>Arthropoda</taxon>
        <taxon>Hexapoda</taxon>
        <taxon>Collembola</taxon>
        <taxon>Entomobryomorpha</taxon>
        <taxon>Entomobryoidea</taxon>
        <taxon>Orchesellidae</taxon>
        <taxon>Orchesellinae</taxon>
        <taxon>Orchesella</taxon>
    </lineage>
</organism>
<dbReference type="GO" id="GO:0005759">
    <property type="term" value="C:mitochondrial matrix"/>
    <property type="evidence" value="ECO:0007669"/>
    <property type="project" value="InterPro"/>
</dbReference>
<proteinExistence type="inferred from homology"/>
<keyword evidence="4" id="KW-1185">Reference proteome</keyword>
<dbReference type="PANTHER" id="PTHR10826">
    <property type="entry name" value="COMPLEMENT COMPONENT 1"/>
    <property type="match status" value="1"/>
</dbReference>
<evidence type="ECO:0000256" key="2">
    <source>
        <dbReference type="SAM" id="MobiDB-lite"/>
    </source>
</evidence>